<dbReference type="RefSeq" id="WP_067482618.1">
    <property type="nucleotide sequence ID" value="NZ_BSWU01000014.1"/>
</dbReference>
<name>A0A179ET05_ENTTH</name>
<dbReference type="KEGG" id="eth:CK496_09950"/>
<protein>
    <submittedName>
        <fullName evidence="1">Uncharacterized protein</fullName>
    </submittedName>
</protein>
<proteinExistence type="predicted"/>
<evidence type="ECO:0000313" key="2">
    <source>
        <dbReference type="Proteomes" id="UP000078516"/>
    </source>
</evidence>
<evidence type="ECO:0000313" key="1">
    <source>
        <dbReference type="EMBL" id="OAQ55989.1"/>
    </source>
</evidence>
<dbReference type="EMBL" id="LWMN01000011">
    <property type="protein sequence ID" value="OAQ55989.1"/>
    <property type="molecule type" value="Genomic_DNA"/>
</dbReference>
<dbReference type="GeneID" id="89845708"/>
<gene>
    <name evidence="1" type="ORF">A6E74_04525</name>
</gene>
<reference evidence="1 2" key="1">
    <citation type="submission" date="2016-04" db="EMBL/GenBank/DDBJ databases">
        <title>Draft genome of an Enterococcus thailandicus strain isolated from bovine feces.</title>
        <authorList>
            <person name="Beukers A.G."/>
            <person name="Zaheer R."/>
            <person name="Goji N."/>
            <person name="Cook S.R."/>
            <person name="Amoako K."/>
            <person name="Chaves A.V."/>
            <person name="Ward M.P."/>
            <person name="Mcallister T.A."/>
        </authorList>
    </citation>
    <scope>NUCLEOTIDE SEQUENCE [LARGE SCALE GENOMIC DNA]</scope>
    <source>
        <strain evidence="1 2">F0711D 46</strain>
    </source>
</reference>
<organism evidence="1 2">
    <name type="scientific">Enterococcus thailandicus</name>
    <dbReference type="NCBI Taxonomy" id="417368"/>
    <lineage>
        <taxon>Bacteria</taxon>
        <taxon>Bacillati</taxon>
        <taxon>Bacillota</taxon>
        <taxon>Bacilli</taxon>
        <taxon>Lactobacillales</taxon>
        <taxon>Enterococcaceae</taxon>
        <taxon>Enterococcus</taxon>
    </lineage>
</organism>
<accession>A0A179ET05</accession>
<dbReference type="AlphaFoldDB" id="A0A179ET05"/>
<comment type="caution">
    <text evidence="1">The sequence shown here is derived from an EMBL/GenBank/DDBJ whole genome shotgun (WGS) entry which is preliminary data.</text>
</comment>
<dbReference type="Proteomes" id="UP000078516">
    <property type="component" value="Unassembled WGS sequence"/>
</dbReference>
<keyword evidence="2" id="KW-1185">Reference proteome</keyword>
<sequence>MRYLFGFIFLFLSVWQFIMFKRAFTNLKEKGNQNTSPFIMLGLWSGLVFAIIFLIVAINCFFADFSTFL</sequence>